<dbReference type="InterPro" id="IPR017930">
    <property type="entry name" value="Myb_dom"/>
</dbReference>
<proteinExistence type="predicted"/>
<protein>
    <submittedName>
        <fullName evidence="8">Transcription factor RAX1</fullName>
    </submittedName>
</protein>
<dbReference type="SUPFAM" id="SSF46689">
    <property type="entry name" value="Homeodomain-like"/>
    <property type="match status" value="1"/>
</dbReference>
<feature type="region of interest" description="Disordered" evidence="7">
    <location>
        <begin position="393"/>
        <end position="418"/>
    </location>
</feature>
<evidence type="ECO:0000256" key="7">
    <source>
        <dbReference type="SAM" id="MobiDB-lite"/>
    </source>
</evidence>
<reference evidence="8" key="1">
    <citation type="journal article" date="2013" name="Nature">
        <title>Draft genome of the wheat A-genome progenitor Triticum urartu.</title>
        <authorList>
            <person name="Ling H.Q."/>
            <person name="Zhao S."/>
            <person name="Liu D."/>
            <person name="Wang J."/>
            <person name="Sun H."/>
            <person name="Zhang C."/>
            <person name="Fan H."/>
            <person name="Li D."/>
            <person name="Dong L."/>
            <person name="Tao Y."/>
            <person name="Gao C."/>
            <person name="Wu H."/>
            <person name="Li Y."/>
            <person name="Cui Y."/>
            <person name="Guo X."/>
            <person name="Zheng S."/>
            <person name="Wang B."/>
            <person name="Yu K."/>
            <person name="Liang Q."/>
            <person name="Yang W."/>
            <person name="Lou X."/>
            <person name="Chen J."/>
            <person name="Feng M."/>
            <person name="Jian J."/>
            <person name="Zhang X."/>
            <person name="Luo G."/>
            <person name="Jiang Y."/>
            <person name="Liu J."/>
            <person name="Wang Z."/>
            <person name="Sha Y."/>
            <person name="Zhang B."/>
            <person name="Wu H."/>
            <person name="Tang D."/>
            <person name="Shen Q."/>
            <person name="Xue P."/>
            <person name="Zou S."/>
            <person name="Wang X."/>
            <person name="Liu X."/>
            <person name="Wang F."/>
            <person name="Yang Y."/>
            <person name="An X."/>
            <person name="Dong Z."/>
            <person name="Zhang K."/>
            <person name="Zhang X."/>
            <person name="Luo M.C."/>
            <person name="Dvorak J."/>
            <person name="Tong Y."/>
            <person name="Wang J."/>
            <person name="Yang H."/>
            <person name="Li Z."/>
            <person name="Wang D."/>
            <person name="Zhang A."/>
            <person name="Wang J."/>
        </authorList>
    </citation>
    <scope>NUCLEOTIDE SEQUENCE</scope>
</reference>
<dbReference type="STRING" id="4572.M7Z5G7"/>
<dbReference type="PROSITE" id="PS50090">
    <property type="entry name" value="MYB_LIKE"/>
    <property type="match status" value="2"/>
</dbReference>
<keyword evidence="4" id="KW-0238">DNA-binding</keyword>
<evidence type="ECO:0000256" key="6">
    <source>
        <dbReference type="ARBA" id="ARBA00023242"/>
    </source>
</evidence>
<dbReference type="GO" id="GO:0003677">
    <property type="term" value="F:DNA binding"/>
    <property type="evidence" value="ECO:0007669"/>
    <property type="project" value="UniProtKB-KW"/>
</dbReference>
<dbReference type="InterPro" id="IPR001005">
    <property type="entry name" value="SANT/Myb"/>
</dbReference>
<dbReference type="AlphaFoldDB" id="M7Z5G7"/>
<dbReference type="EMBL" id="KD258325">
    <property type="protein sequence ID" value="EMS47620.1"/>
    <property type="molecule type" value="Genomic_DNA"/>
</dbReference>
<dbReference type="PROSITE" id="PS51294">
    <property type="entry name" value="HTH_MYB"/>
    <property type="match status" value="2"/>
</dbReference>
<keyword evidence="2" id="KW-0677">Repeat</keyword>
<feature type="region of interest" description="Disordered" evidence="7">
    <location>
        <begin position="167"/>
        <end position="188"/>
    </location>
</feature>
<dbReference type="Pfam" id="PF00249">
    <property type="entry name" value="Myb_DNA-binding"/>
    <property type="match status" value="2"/>
</dbReference>
<dbReference type="FunFam" id="1.10.10.60:FF:000015">
    <property type="entry name" value="Transcription factor RAX3"/>
    <property type="match status" value="1"/>
</dbReference>
<keyword evidence="3" id="KW-0805">Transcription regulation</keyword>
<evidence type="ECO:0000256" key="3">
    <source>
        <dbReference type="ARBA" id="ARBA00023015"/>
    </source>
</evidence>
<dbReference type="PANTHER" id="PTHR48000">
    <property type="entry name" value="OS09G0431300 PROTEIN"/>
    <property type="match status" value="1"/>
</dbReference>
<evidence type="ECO:0000313" key="8">
    <source>
        <dbReference type="EMBL" id="EMS47620.1"/>
    </source>
</evidence>
<dbReference type="Gene3D" id="1.10.10.60">
    <property type="entry name" value="Homeodomain-like"/>
    <property type="match status" value="2"/>
</dbReference>
<gene>
    <name evidence="8" type="ORF">TRIUR3_21241</name>
</gene>
<dbReference type="GO" id="GO:0005634">
    <property type="term" value="C:nucleus"/>
    <property type="evidence" value="ECO:0007669"/>
    <property type="project" value="UniProtKB-SubCell"/>
</dbReference>
<comment type="subcellular location">
    <subcellularLocation>
        <location evidence="1">Nucleus</location>
    </subcellularLocation>
</comment>
<evidence type="ECO:0000256" key="1">
    <source>
        <dbReference type="ARBA" id="ARBA00004123"/>
    </source>
</evidence>
<feature type="compositionally biased region" description="Basic residues" evidence="7">
    <location>
        <begin position="408"/>
        <end position="417"/>
    </location>
</feature>
<keyword evidence="6" id="KW-0539">Nucleus</keyword>
<organism evidence="8">
    <name type="scientific">Triticum urartu</name>
    <name type="common">Red wild einkorn</name>
    <name type="synonym">Crithodium urartu</name>
    <dbReference type="NCBI Taxonomy" id="4572"/>
    <lineage>
        <taxon>Eukaryota</taxon>
        <taxon>Viridiplantae</taxon>
        <taxon>Streptophyta</taxon>
        <taxon>Embryophyta</taxon>
        <taxon>Tracheophyta</taxon>
        <taxon>Spermatophyta</taxon>
        <taxon>Magnoliopsida</taxon>
        <taxon>Liliopsida</taxon>
        <taxon>Poales</taxon>
        <taxon>Poaceae</taxon>
        <taxon>BOP clade</taxon>
        <taxon>Pooideae</taxon>
        <taxon>Triticodae</taxon>
        <taxon>Triticeae</taxon>
        <taxon>Triticinae</taxon>
        <taxon>Triticum</taxon>
    </lineage>
</organism>
<sequence length="440" mass="49196">MAIDIRCETCSNNIVVERVLSKALVRIAVLAFSLQRRSSMAQKIRVKKGPWSPEEDRKLKDYIHTHGTGGNWIALPTKADDSGLKRCGKSCRLRWLNYLRPNIKHGDFSEEEDRVICALFAAIGSRWSIIAAQLPGRTDNDVKNYWNTKLKKKQLHLLIAAAAQSTHGQQYSSRPPAPPFTVEHHHHTSSTSAASLGQLLMFGVGGGDHHQQQQYMSSCSSVDISNNTSAAAAAAAAAAGLQESFMFGGLQFQQQEEDTNSLLSPAAAASGNDIMTYEHHEMISPSSFFFYGDGAGAVRHTPSPSSPPSITRAELIAGITVWKAENAVAEKGFEKLLKILKKKLPKDNELPDKLFRRWKKELNKFVENKETPEFKGRYEKIRDHWPAFVAHKTSEKSKKMSATNKQNAAKKKHHHRTGSGFPVMRIQWEETFPLTTRRLR</sequence>
<keyword evidence="5" id="KW-0804">Transcription</keyword>
<name>M7Z5G7_TRIUA</name>
<evidence type="ECO:0000256" key="2">
    <source>
        <dbReference type="ARBA" id="ARBA00022737"/>
    </source>
</evidence>
<dbReference type="PANTHER" id="PTHR48000:SF20">
    <property type="entry name" value="OS01G0685400 PROTEIN"/>
    <property type="match status" value="1"/>
</dbReference>
<evidence type="ECO:0000256" key="5">
    <source>
        <dbReference type="ARBA" id="ARBA00023163"/>
    </source>
</evidence>
<dbReference type="InterPro" id="IPR009057">
    <property type="entry name" value="Homeodomain-like_sf"/>
</dbReference>
<evidence type="ECO:0000256" key="4">
    <source>
        <dbReference type="ARBA" id="ARBA00023125"/>
    </source>
</evidence>
<accession>M7Z5G7</accession>
<dbReference type="eggNOG" id="KOG0048">
    <property type="taxonomic scope" value="Eukaryota"/>
</dbReference>
<dbReference type="SMART" id="SM00717">
    <property type="entry name" value="SANT"/>
    <property type="match status" value="2"/>
</dbReference>
<dbReference type="CDD" id="cd00167">
    <property type="entry name" value="SANT"/>
    <property type="match status" value="2"/>
</dbReference>